<evidence type="ECO:0000256" key="2">
    <source>
        <dbReference type="ARBA" id="ARBA00022617"/>
    </source>
</evidence>
<sequence>MLALTACDRTPPDYRPLVTLPLYTAGDADNGALIYEDACSQCHQLNPGSNKKGPQLMNIYGAPAAELADYKYSEGLSNSGWIWDAETLDPYIADAEKAMADSKMLADPMPDASERADVIAYLSTLRDEIPALDEDGFPIKGGDANKSADITPDKGSASTSNEQSKMTNEPVDVSSDPAQKPAADFR</sequence>
<dbReference type="SUPFAM" id="SSF46626">
    <property type="entry name" value="Cytochrome c"/>
    <property type="match status" value="1"/>
</dbReference>
<dbReference type="GO" id="GO:0020037">
    <property type="term" value="F:heme binding"/>
    <property type="evidence" value="ECO:0007669"/>
    <property type="project" value="InterPro"/>
</dbReference>
<protein>
    <submittedName>
        <fullName evidence="9">C-type cytochrome</fullName>
    </submittedName>
</protein>
<feature type="domain" description="Cytochrome c" evidence="8">
    <location>
        <begin position="26"/>
        <end position="126"/>
    </location>
</feature>
<dbReference type="PROSITE" id="PS51007">
    <property type="entry name" value="CYTC"/>
    <property type="match status" value="1"/>
</dbReference>
<dbReference type="GO" id="GO:0009055">
    <property type="term" value="F:electron transfer activity"/>
    <property type="evidence" value="ECO:0007669"/>
    <property type="project" value="InterPro"/>
</dbReference>
<dbReference type="PANTHER" id="PTHR11961">
    <property type="entry name" value="CYTOCHROME C"/>
    <property type="match status" value="1"/>
</dbReference>
<evidence type="ECO:0000256" key="3">
    <source>
        <dbReference type="ARBA" id="ARBA00022723"/>
    </source>
</evidence>
<dbReference type="Gene3D" id="1.10.760.10">
    <property type="entry name" value="Cytochrome c-like domain"/>
    <property type="match status" value="1"/>
</dbReference>
<dbReference type="InterPro" id="IPR009056">
    <property type="entry name" value="Cyt_c-like_dom"/>
</dbReference>
<dbReference type="Proteomes" id="UP000321903">
    <property type="component" value="Unassembled WGS sequence"/>
</dbReference>
<keyword evidence="4" id="KW-0249">Electron transport</keyword>
<evidence type="ECO:0000259" key="8">
    <source>
        <dbReference type="PROSITE" id="PS51007"/>
    </source>
</evidence>
<dbReference type="InterPro" id="IPR002327">
    <property type="entry name" value="Cyt_c_1A/1B"/>
</dbReference>
<dbReference type="PRINTS" id="PR00604">
    <property type="entry name" value="CYTCHRMECIAB"/>
</dbReference>
<evidence type="ECO:0000256" key="7">
    <source>
        <dbReference type="SAM" id="MobiDB-lite"/>
    </source>
</evidence>
<evidence type="ECO:0000313" key="9">
    <source>
        <dbReference type="EMBL" id="TXD98665.1"/>
    </source>
</evidence>
<dbReference type="GO" id="GO:0046872">
    <property type="term" value="F:metal ion binding"/>
    <property type="evidence" value="ECO:0007669"/>
    <property type="project" value="UniProtKB-KW"/>
</dbReference>
<keyword evidence="3 6" id="KW-0479">Metal-binding</keyword>
<dbReference type="OrthoDB" id="9805828at2"/>
<organism evidence="9 10">
    <name type="scientific">Psychrobacter frigidicola</name>
    <dbReference type="NCBI Taxonomy" id="45611"/>
    <lineage>
        <taxon>Bacteria</taxon>
        <taxon>Pseudomonadati</taxon>
        <taxon>Pseudomonadota</taxon>
        <taxon>Gammaproteobacteria</taxon>
        <taxon>Moraxellales</taxon>
        <taxon>Moraxellaceae</taxon>
        <taxon>Psychrobacter</taxon>
    </lineage>
</organism>
<comment type="caution">
    <text evidence="9">The sequence shown here is derived from an EMBL/GenBank/DDBJ whole genome shotgun (WGS) entry which is preliminary data.</text>
</comment>
<evidence type="ECO:0000313" key="10">
    <source>
        <dbReference type="Proteomes" id="UP000321903"/>
    </source>
</evidence>
<gene>
    <name evidence="9" type="ORF">ES754_06220</name>
</gene>
<dbReference type="InterPro" id="IPR036909">
    <property type="entry name" value="Cyt_c-like_dom_sf"/>
</dbReference>
<reference evidence="9 10" key="1">
    <citation type="submission" date="2019-08" db="EMBL/GenBank/DDBJ databases">
        <title>Genome sequence of Psychrobacter frigidicola ACAM304 (type strain).</title>
        <authorList>
            <person name="Bowman J.P."/>
        </authorList>
    </citation>
    <scope>NUCLEOTIDE SEQUENCE [LARGE SCALE GENOMIC DNA]</scope>
    <source>
        <strain evidence="9 10">ACAM 304</strain>
    </source>
</reference>
<evidence type="ECO:0000256" key="4">
    <source>
        <dbReference type="ARBA" id="ARBA00022982"/>
    </source>
</evidence>
<name>A0A5C7A7G5_9GAMM</name>
<feature type="region of interest" description="Disordered" evidence="7">
    <location>
        <begin position="133"/>
        <end position="186"/>
    </location>
</feature>
<evidence type="ECO:0000256" key="1">
    <source>
        <dbReference type="ARBA" id="ARBA00022448"/>
    </source>
</evidence>
<keyword evidence="2 6" id="KW-0349">Heme</keyword>
<keyword evidence="1" id="KW-0813">Transport</keyword>
<feature type="compositionally biased region" description="Polar residues" evidence="7">
    <location>
        <begin position="156"/>
        <end position="167"/>
    </location>
</feature>
<dbReference type="AlphaFoldDB" id="A0A5C7A7G5"/>
<dbReference type="Pfam" id="PF00034">
    <property type="entry name" value="Cytochrom_C"/>
    <property type="match status" value="1"/>
</dbReference>
<dbReference type="EMBL" id="VORZ01000001">
    <property type="protein sequence ID" value="TXD98665.1"/>
    <property type="molecule type" value="Genomic_DNA"/>
</dbReference>
<accession>A0A5C7A7G5</accession>
<keyword evidence="5 6" id="KW-0408">Iron</keyword>
<proteinExistence type="predicted"/>
<evidence type="ECO:0000256" key="5">
    <source>
        <dbReference type="ARBA" id="ARBA00023004"/>
    </source>
</evidence>
<evidence type="ECO:0000256" key="6">
    <source>
        <dbReference type="PROSITE-ProRule" id="PRU00433"/>
    </source>
</evidence>
<keyword evidence="10" id="KW-1185">Reference proteome</keyword>